<evidence type="ECO:0000259" key="1">
    <source>
        <dbReference type="Pfam" id="PF23047"/>
    </source>
</evidence>
<dbReference type="EMBL" id="CP090891">
    <property type="protein sequence ID" value="ULU13720.1"/>
    <property type="molecule type" value="Genomic_DNA"/>
</dbReference>
<accession>A0AAE9DYS0</accession>
<dbReference type="Pfam" id="PF23047">
    <property type="entry name" value="DUF7038"/>
    <property type="match status" value="1"/>
</dbReference>
<evidence type="ECO:0000259" key="2">
    <source>
        <dbReference type="Pfam" id="PF23049"/>
    </source>
</evidence>
<dbReference type="Proteomes" id="UP000827892">
    <property type="component" value="Chromosome I"/>
</dbReference>
<gene>
    <name evidence="4" type="ORF">L3Y34_016299</name>
</gene>
<evidence type="ECO:0000313" key="5">
    <source>
        <dbReference type="Proteomes" id="UP000827892"/>
    </source>
</evidence>
<feature type="domain" description="DUF7038" evidence="1">
    <location>
        <begin position="74"/>
        <end position="163"/>
    </location>
</feature>
<evidence type="ECO:0000259" key="3">
    <source>
        <dbReference type="Pfam" id="PF23051"/>
    </source>
</evidence>
<reference evidence="4 5" key="1">
    <citation type="submission" date="2022-05" db="EMBL/GenBank/DDBJ databases">
        <title>Chromosome-level reference genomes for two strains of Caenorhabditis briggsae: an improved platform for comparative genomics.</title>
        <authorList>
            <person name="Stevens L."/>
            <person name="Andersen E.C."/>
        </authorList>
    </citation>
    <scope>NUCLEOTIDE SEQUENCE [LARGE SCALE GENOMIC DNA]</scope>
    <source>
        <strain evidence="4">QX1410_ONT</strain>
        <tissue evidence="4">Whole-organism</tissue>
    </source>
</reference>
<feature type="domain" description="DUF7040" evidence="3">
    <location>
        <begin position="286"/>
        <end position="396"/>
    </location>
</feature>
<organism evidence="4 5">
    <name type="scientific">Caenorhabditis briggsae</name>
    <dbReference type="NCBI Taxonomy" id="6238"/>
    <lineage>
        <taxon>Eukaryota</taxon>
        <taxon>Metazoa</taxon>
        <taxon>Ecdysozoa</taxon>
        <taxon>Nematoda</taxon>
        <taxon>Chromadorea</taxon>
        <taxon>Rhabditida</taxon>
        <taxon>Rhabditina</taxon>
        <taxon>Rhabditomorpha</taxon>
        <taxon>Rhabditoidea</taxon>
        <taxon>Rhabditidae</taxon>
        <taxon>Peloderinae</taxon>
        <taxon>Caenorhabditis</taxon>
    </lineage>
</organism>
<sequence>MSGYYVDYGFLCDFDSRNIYLFDCLRRRLQTIRNTYDSRKLILGKCYSAKHMVIKEHDVEEKFRRNVKFYAHGSNVTADTIATMPENLPGLEKFQGKIWSQYLGFLRDPKNKFAETMCGDELGWVNVKYAPDGDTVFEIVDVVQNCTVHLPKEELLPTPWSPEYTEWVPPQHHPFAFINHNKHRPLSSRQRFVSHSVCIETNIFNPAFNSKKEGSSEKCDHLFALNLGMVRTLKPAKIGAWYQHEVNEKRSGKKAIKDLEQYHAITASKLFEIEAPIPTKVVYGNVKFEVEFPFDHDVLESWENRSTIDWFQRTKGLKKDSHFWNKYLGKVEIYPEEAMEIIQIVEEYRLDLLEPFRSEPITVISEVVRHRNSYQNNKTYPEHGIFLVKNVIGIKDKVEEYCQDLLEPFKSEPITVVGEVVRHRNAYQNNKEYPQFGIFLVKYVIGIKDVKGKIINV</sequence>
<evidence type="ECO:0000313" key="4">
    <source>
        <dbReference type="EMBL" id="ULU13720.1"/>
    </source>
</evidence>
<dbReference type="AlphaFoldDB" id="A0AAE9DYS0"/>
<name>A0AAE9DYS0_CAEBR</name>
<protein>
    <submittedName>
        <fullName evidence="4">Uncharacterized protein</fullName>
    </submittedName>
</protein>
<dbReference type="Pfam" id="PF23049">
    <property type="entry name" value="DUF7039"/>
    <property type="match status" value="1"/>
</dbReference>
<feature type="domain" description="DUF7039" evidence="2">
    <location>
        <begin position="197"/>
        <end position="233"/>
    </location>
</feature>
<dbReference type="Pfam" id="PF23051">
    <property type="entry name" value="DUF7040"/>
    <property type="match status" value="2"/>
</dbReference>
<dbReference type="InterPro" id="IPR055467">
    <property type="entry name" value="DUF7039"/>
</dbReference>
<feature type="domain" description="DUF7040" evidence="3">
    <location>
        <begin position="397"/>
        <end position="449"/>
    </location>
</feature>
<dbReference type="InterPro" id="IPR055466">
    <property type="entry name" value="DUF7038"/>
</dbReference>
<proteinExistence type="predicted"/>
<dbReference type="InterPro" id="IPR055468">
    <property type="entry name" value="DUF7040"/>
</dbReference>